<dbReference type="RefSeq" id="WP_133639661.1">
    <property type="nucleotide sequence ID" value="NZ_SNZV01000003.1"/>
</dbReference>
<dbReference type="OrthoDB" id="675470at2"/>
<feature type="transmembrane region" description="Helical" evidence="1">
    <location>
        <begin position="37"/>
        <end position="62"/>
    </location>
</feature>
<feature type="transmembrane region" description="Helical" evidence="1">
    <location>
        <begin position="74"/>
        <end position="94"/>
    </location>
</feature>
<protein>
    <submittedName>
        <fullName evidence="2">Uncharacterized protein</fullName>
    </submittedName>
</protein>
<keyword evidence="1" id="KW-0812">Transmembrane</keyword>
<comment type="caution">
    <text evidence="2">The sequence shown here is derived from an EMBL/GenBank/DDBJ whole genome shotgun (WGS) entry which is preliminary data.</text>
</comment>
<dbReference type="EMBL" id="SNZV01000003">
    <property type="protein sequence ID" value="TDS14604.1"/>
    <property type="molecule type" value="Genomic_DNA"/>
</dbReference>
<keyword evidence="1" id="KW-0472">Membrane</keyword>
<accession>A0A4R7D4M2</accession>
<proteinExistence type="predicted"/>
<name>A0A4R7D4M2_9SPHI</name>
<evidence type="ECO:0000313" key="2">
    <source>
        <dbReference type="EMBL" id="TDS14604.1"/>
    </source>
</evidence>
<reference evidence="2 3" key="1">
    <citation type="submission" date="2019-03" db="EMBL/GenBank/DDBJ databases">
        <title>Genomic Encyclopedia of Type Strains, Phase III (KMG-III): the genomes of soil and plant-associated and newly described type strains.</title>
        <authorList>
            <person name="Whitman W."/>
        </authorList>
    </citation>
    <scope>NUCLEOTIDE SEQUENCE [LARGE SCALE GENOMIC DNA]</scope>
    <source>
        <strain evidence="2 3">CGMCC 1.12801</strain>
    </source>
</reference>
<dbReference type="Proteomes" id="UP000294752">
    <property type="component" value="Unassembled WGS sequence"/>
</dbReference>
<evidence type="ECO:0000256" key="1">
    <source>
        <dbReference type="SAM" id="Phobius"/>
    </source>
</evidence>
<keyword evidence="3" id="KW-1185">Reference proteome</keyword>
<keyword evidence="1" id="KW-1133">Transmembrane helix</keyword>
<sequence>MEEEKFSFSGTFQKGKEYVDTQIKLLKLKALAKGSRILGSLVLDVSKVVLTLFIVFFCSLALGFFLGELLHSNALGFLLTGVIFFVILLLIRAFEPKLEAIFMNITISKLANKWDGDEDEDVIQEKVKTDIHEEFTKNK</sequence>
<gene>
    <name evidence="2" type="ORF">B0I21_10398</name>
</gene>
<evidence type="ECO:0000313" key="3">
    <source>
        <dbReference type="Proteomes" id="UP000294752"/>
    </source>
</evidence>
<organism evidence="2 3">
    <name type="scientific">Sphingobacterium paludis</name>
    <dbReference type="NCBI Taxonomy" id="1476465"/>
    <lineage>
        <taxon>Bacteria</taxon>
        <taxon>Pseudomonadati</taxon>
        <taxon>Bacteroidota</taxon>
        <taxon>Sphingobacteriia</taxon>
        <taxon>Sphingobacteriales</taxon>
        <taxon>Sphingobacteriaceae</taxon>
        <taxon>Sphingobacterium</taxon>
    </lineage>
</organism>
<dbReference type="AlphaFoldDB" id="A0A4R7D4M2"/>